<keyword evidence="3" id="KW-1134">Transmembrane beta strand</keyword>
<dbReference type="GO" id="GO:0015344">
    <property type="term" value="F:siderophore uptake transmembrane transporter activity"/>
    <property type="evidence" value="ECO:0007669"/>
    <property type="project" value="TreeGrafter"/>
</dbReference>
<dbReference type="Pfam" id="PF13620">
    <property type="entry name" value="CarboxypepD_reg"/>
    <property type="match status" value="1"/>
</dbReference>
<keyword evidence="7" id="KW-0732">Signal</keyword>
<keyword evidence="2" id="KW-0813">Transport</keyword>
<evidence type="ECO:0000256" key="2">
    <source>
        <dbReference type="ARBA" id="ARBA00022448"/>
    </source>
</evidence>
<feature type="chain" id="PRO_5003230781" evidence="7">
    <location>
        <begin position="30"/>
        <end position="1169"/>
    </location>
</feature>
<keyword evidence="5" id="KW-0472">Membrane</keyword>
<dbReference type="HOGENOM" id="CLU_006298_0_0_0"/>
<evidence type="ECO:0000256" key="3">
    <source>
        <dbReference type="ARBA" id="ARBA00022452"/>
    </source>
</evidence>
<dbReference type="PANTHER" id="PTHR30069:SF46">
    <property type="entry name" value="OAR PROTEIN"/>
    <property type="match status" value="1"/>
</dbReference>
<dbReference type="AlphaFoldDB" id="E8X693"/>
<dbReference type="PANTHER" id="PTHR30069">
    <property type="entry name" value="TONB-DEPENDENT OUTER MEMBRANE RECEPTOR"/>
    <property type="match status" value="1"/>
</dbReference>
<keyword evidence="9" id="KW-0614">Plasmid</keyword>
<gene>
    <name evidence="9" type="ordered locus">AciX9_4198</name>
</gene>
<dbReference type="KEGG" id="acm:AciX9_4198"/>
<dbReference type="Gene3D" id="2.60.40.1120">
    <property type="entry name" value="Carboxypeptidase-like, regulatory domain"/>
    <property type="match status" value="1"/>
</dbReference>
<protein>
    <submittedName>
        <fullName evidence="9">TonB-dependent receptor plug</fullName>
    </submittedName>
</protein>
<dbReference type="RefSeq" id="WP_013572889.1">
    <property type="nucleotide sequence ID" value="NC_015057.1"/>
</dbReference>
<dbReference type="InterPro" id="IPR008969">
    <property type="entry name" value="CarboxyPept-like_regulatory"/>
</dbReference>
<feature type="signal peptide" evidence="7">
    <location>
        <begin position="1"/>
        <end position="29"/>
    </location>
</feature>
<evidence type="ECO:0000256" key="7">
    <source>
        <dbReference type="SAM" id="SignalP"/>
    </source>
</evidence>
<evidence type="ECO:0000256" key="4">
    <source>
        <dbReference type="ARBA" id="ARBA00022692"/>
    </source>
</evidence>
<evidence type="ECO:0000313" key="10">
    <source>
        <dbReference type="Proteomes" id="UP000000343"/>
    </source>
</evidence>
<dbReference type="InterPro" id="IPR036942">
    <property type="entry name" value="Beta-barrel_TonB_sf"/>
</dbReference>
<comment type="subcellular location">
    <subcellularLocation>
        <location evidence="1">Cell outer membrane</location>
        <topology evidence="1">Multi-pass membrane protein</topology>
    </subcellularLocation>
</comment>
<feature type="domain" description="TonB-dependent transporter Oar-like beta-barrel" evidence="8">
    <location>
        <begin position="257"/>
        <end position="1162"/>
    </location>
</feature>
<dbReference type="Pfam" id="PF25183">
    <property type="entry name" value="OMP_b-brl_4"/>
    <property type="match status" value="1"/>
</dbReference>
<dbReference type="OrthoDB" id="97893at2"/>
<keyword evidence="10" id="KW-1185">Reference proteome</keyword>
<dbReference type="Proteomes" id="UP000000343">
    <property type="component" value="Plasmid pACIX901"/>
</dbReference>
<name>E8X693_GRATM</name>
<dbReference type="GO" id="GO:0044718">
    <property type="term" value="P:siderophore transmembrane transport"/>
    <property type="evidence" value="ECO:0007669"/>
    <property type="project" value="TreeGrafter"/>
</dbReference>
<keyword evidence="4" id="KW-0812">Transmembrane</keyword>
<dbReference type="InterPro" id="IPR037066">
    <property type="entry name" value="Plug_dom_sf"/>
</dbReference>
<dbReference type="InterPro" id="IPR039426">
    <property type="entry name" value="TonB-dep_rcpt-like"/>
</dbReference>
<evidence type="ECO:0000256" key="1">
    <source>
        <dbReference type="ARBA" id="ARBA00004571"/>
    </source>
</evidence>
<dbReference type="Gene3D" id="2.40.170.20">
    <property type="entry name" value="TonB-dependent receptor, beta-barrel domain"/>
    <property type="match status" value="1"/>
</dbReference>
<reference evidence="10" key="1">
    <citation type="submission" date="2011-01" db="EMBL/GenBank/DDBJ databases">
        <title>Complete sequence of plasmid1 of Acidobacterium sp. MP5ACTX9.</title>
        <authorList>
            <consortium name="US DOE Joint Genome Institute"/>
            <person name="Lucas S."/>
            <person name="Copeland A."/>
            <person name="Lapidus A."/>
            <person name="Cheng J.-F."/>
            <person name="Goodwin L."/>
            <person name="Pitluck S."/>
            <person name="Teshima H."/>
            <person name="Detter J.C."/>
            <person name="Han C."/>
            <person name="Tapia R."/>
            <person name="Land M."/>
            <person name="Hauser L."/>
            <person name="Kyrpides N."/>
            <person name="Ivanova N."/>
            <person name="Ovchinnikova G."/>
            <person name="Pagani I."/>
            <person name="Rawat S.R."/>
            <person name="Mannisto M."/>
            <person name="Haggblom M.M."/>
            <person name="Woyke T."/>
        </authorList>
    </citation>
    <scope>NUCLEOTIDE SEQUENCE [LARGE SCALE GENOMIC DNA]</scope>
    <source>
        <strain evidence="10">MP5ACTX9</strain>
        <plasmid evidence="10">Plasmid pACIX901</plasmid>
    </source>
</reference>
<dbReference type="InterPro" id="IPR057601">
    <property type="entry name" value="Oar-like_b-barrel"/>
</dbReference>
<keyword evidence="6" id="KW-0998">Cell outer membrane</keyword>
<dbReference type="GO" id="GO:0009279">
    <property type="term" value="C:cell outer membrane"/>
    <property type="evidence" value="ECO:0007669"/>
    <property type="project" value="UniProtKB-SubCell"/>
</dbReference>
<keyword evidence="9" id="KW-0675">Receptor</keyword>
<organism evidence="10">
    <name type="scientific">Granulicella tundricola (strain ATCC BAA-1859 / DSM 23138 / MP5ACTX9)</name>
    <dbReference type="NCBI Taxonomy" id="1198114"/>
    <lineage>
        <taxon>Bacteria</taxon>
        <taxon>Pseudomonadati</taxon>
        <taxon>Acidobacteriota</taxon>
        <taxon>Terriglobia</taxon>
        <taxon>Terriglobales</taxon>
        <taxon>Acidobacteriaceae</taxon>
        <taxon>Granulicella</taxon>
    </lineage>
</organism>
<dbReference type="SUPFAM" id="SSF49464">
    <property type="entry name" value="Carboxypeptidase regulatory domain-like"/>
    <property type="match status" value="1"/>
</dbReference>
<geneLocation type="plasmid" evidence="9 10">
    <name>pACIX901</name>
</geneLocation>
<evidence type="ECO:0000256" key="6">
    <source>
        <dbReference type="ARBA" id="ARBA00023237"/>
    </source>
</evidence>
<dbReference type="EMBL" id="CP002481">
    <property type="protein sequence ID" value="ADW70977.1"/>
    <property type="molecule type" value="Genomic_DNA"/>
</dbReference>
<sequence length="1169" mass="124981">MKFCQGLFRPRFVAAYLVLLAGSFVGAAAQDITGTISGTVTDASGAAIKGATVTLTNTDRGQDVRTLTTNGAGFYTGTSLPLGVYTVKVVDGGFKTESVTGLVLHVDDSLTVNRQLQVGSTDQSVTVQADALAVNLENSAVSGLINGTQVRELTLSTRNYEQLLSLQPGVAYTGATDQIYLGPTNPLGGANTVAFSVGGQRTSANNWTIDGADNVDRGSNLTLLAFPSVDAIAEFQTLRGVYSAQYGRSAAGQVNVVTRSGTNQFHGSAYEFFRNDVLQANNYFSNLSALKRPPLRYNDFGYTIGGPVFIPKIYDGHDKTFVFFSQEFRRVITYSPVTMYLPTANERTGLFPVAVCANVNSSGSCNNAGTTQLTTISPLAQAYLKDIYSTLPLPNPAAGQDMHQFTYNGRNVYNDTQEFFRIDQAFGQKFNVFYRFLHDSIPTQEPFGYGSGSVGFPGVQNSQTTSPATQHLGHVTYVATPTLLVDGGYAYSFGAIISRPVGTGTLAGSPDIKATLPYPVTLGVVPNLSFTSLTGINDAGNYNDYNRNHNIFANVTKVIGNHTIIVGGTFDRYQKTENATGGNNGTFSFTATTAQLPTATKALNNADQLYYQSFANFLSGTATGGFTQTALARTPNLHANTYEGYVQDNWKVTPRLTLNLGVRYSYFSQPTDSSGLLSNFLPSTYVAANAPTIDSTGSICTVAPCANAYGINGTVPNASYDPLNGLAFVNPAIGHASPYGNKVGQADTKNFGPRLGLAWDVFGTGKTSFRMGYGLAYDATLFGDYEINAFNNPPATAVANYTFTSFDNPAGAGATTAAAVTALPTIYSESEHYHTPYSQQYSLDIQQQMTPSLMLDVGYVGSHDTHLIGYIDINSLPVGAAKAAGLIPTGGIINSTQTKVLNQIRQYKGYGGMYGDDTIFTSNYNSLQVAVKKRFRGKSQINGAYTWQRLLTNSPADRSGAPQDRFNIRNEYGRSVLDRTDYASIDFIYELPFYKDQKGLVGRVVGGWEVSGIVALDSGLPITVAASAGNPINGVTFTDAGGLGIIGSSPAGFRPDQLFDPRNGTGLKTRQKWFNTAAFAAPSAALGQPGNARRGTIIGPGFNREDLGIFRNFRIFRESEFQLRGEAFNVLNHTNLGAPAVTATTATTFGTITSAREARILQIGGKLSF</sequence>
<evidence type="ECO:0000256" key="5">
    <source>
        <dbReference type="ARBA" id="ARBA00023136"/>
    </source>
</evidence>
<evidence type="ECO:0000313" key="9">
    <source>
        <dbReference type="EMBL" id="ADW70977.1"/>
    </source>
</evidence>
<proteinExistence type="predicted"/>
<dbReference type="SUPFAM" id="SSF56935">
    <property type="entry name" value="Porins"/>
    <property type="match status" value="1"/>
</dbReference>
<accession>E8X693</accession>
<evidence type="ECO:0000259" key="8">
    <source>
        <dbReference type="Pfam" id="PF25183"/>
    </source>
</evidence>
<dbReference type="Gene3D" id="2.170.130.10">
    <property type="entry name" value="TonB-dependent receptor, plug domain"/>
    <property type="match status" value="1"/>
</dbReference>